<protein>
    <recommendedName>
        <fullName evidence="10">EIF-4F 25 kDa subunit</fullName>
    </recommendedName>
</protein>
<evidence type="ECO:0000256" key="1">
    <source>
        <dbReference type="ARBA" id="ARBA00009860"/>
    </source>
</evidence>
<dbReference type="GO" id="GO:0016281">
    <property type="term" value="C:eukaryotic translation initiation factor 4F complex"/>
    <property type="evidence" value="ECO:0007669"/>
    <property type="project" value="TreeGrafter"/>
</dbReference>
<feature type="compositionally biased region" description="Polar residues" evidence="7">
    <location>
        <begin position="89"/>
        <end position="104"/>
    </location>
</feature>
<accession>A0A9Q0MJN7</accession>
<evidence type="ECO:0000256" key="6">
    <source>
        <dbReference type="RuleBase" id="RU004374"/>
    </source>
</evidence>
<evidence type="ECO:0000313" key="9">
    <source>
        <dbReference type="Proteomes" id="UP001142055"/>
    </source>
</evidence>
<dbReference type="Proteomes" id="UP001142055">
    <property type="component" value="Chromosome 1"/>
</dbReference>
<dbReference type="Pfam" id="PF01652">
    <property type="entry name" value="IF4E"/>
    <property type="match status" value="1"/>
</dbReference>
<dbReference type="PANTHER" id="PTHR11960:SF8">
    <property type="entry name" value="EUKARYOTIC TRANSLATION INITIATION FACTOR 4E1-RELATED"/>
    <property type="match status" value="1"/>
</dbReference>
<reference evidence="8" key="1">
    <citation type="submission" date="2022-12" db="EMBL/GenBank/DDBJ databases">
        <title>Genome assemblies of Blomia tropicalis.</title>
        <authorList>
            <person name="Cui Y."/>
        </authorList>
    </citation>
    <scope>NUCLEOTIDE SEQUENCE</scope>
    <source>
        <tissue evidence="8">Adult mites</tissue>
    </source>
</reference>
<feature type="region of interest" description="Disordered" evidence="7">
    <location>
        <begin position="82"/>
        <end position="155"/>
    </location>
</feature>
<evidence type="ECO:0008006" key="10">
    <source>
        <dbReference type="Google" id="ProtNLM"/>
    </source>
</evidence>
<dbReference type="Gene3D" id="3.30.760.10">
    <property type="entry name" value="RNA Cap, Translation Initiation Factor Eif4e"/>
    <property type="match status" value="1"/>
</dbReference>
<evidence type="ECO:0000256" key="4">
    <source>
        <dbReference type="ARBA" id="ARBA00022884"/>
    </source>
</evidence>
<feature type="compositionally biased region" description="Polar residues" evidence="7">
    <location>
        <begin position="137"/>
        <end position="155"/>
    </location>
</feature>
<evidence type="ECO:0000256" key="3">
    <source>
        <dbReference type="ARBA" id="ARBA00022845"/>
    </source>
</evidence>
<dbReference type="PANTHER" id="PTHR11960">
    <property type="entry name" value="EUKARYOTIC TRANSLATION INITIATION FACTOR 4E RELATED"/>
    <property type="match status" value="1"/>
</dbReference>
<keyword evidence="3" id="KW-0810">Translation regulation</keyword>
<keyword evidence="9" id="KW-1185">Reference proteome</keyword>
<evidence type="ECO:0000256" key="7">
    <source>
        <dbReference type="SAM" id="MobiDB-lite"/>
    </source>
</evidence>
<dbReference type="OrthoDB" id="590761at2759"/>
<keyword evidence="5 6" id="KW-0648">Protein biosynthesis</keyword>
<dbReference type="AlphaFoldDB" id="A0A9Q0MJN7"/>
<comment type="similarity">
    <text evidence="1 6">Belongs to the eukaryotic initiation factor 4E family.</text>
</comment>
<dbReference type="GO" id="GO:0006417">
    <property type="term" value="P:regulation of translation"/>
    <property type="evidence" value="ECO:0007669"/>
    <property type="project" value="UniProtKB-KW"/>
</dbReference>
<dbReference type="GO" id="GO:0000340">
    <property type="term" value="F:RNA 7-methylguanosine cap binding"/>
    <property type="evidence" value="ECO:0007669"/>
    <property type="project" value="TreeGrafter"/>
</dbReference>
<evidence type="ECO:0000313" key="8">
    <source>
        <dbReference type="EMBL" id="KAJ6224975.1"/>
    </source>
</evidence>
<evidence type="ECO:0000256" key="2">
    <source>
        <dbReference type="ARBA" id="ARBA00022540"/>
    </source>
</evidence>
<proteinExistence type="inferred from homology"/>
<keyword evidence="4 6" id="KW-0694">RNA-binding</keyword>
<dbReference type="EMBL" id="JAPWDV010000001">
    <property type="protein sequence ID" value="KAJ6224975.1"/>
    <property type="molecule type" value="Genomic_DNA"/>
</dbReference>
<dbReference type="InterPro" id="IPR023398">
    <property type="entry name" value="TIF_eIF4e-like"/>
</dbReference>
<organism evidence="8 9">
    <name type="scientific">Blomia tropicalis</name>
    <name type="common">Mite</name>
    <dbReference type="NCBI Taxonomy" id="40697"/>
    <lineage>
        <taxon>Eukaryota</taxon>
        <taxon>Metazoa</taxon>
        <taxon>Ecdysozoa</taxon>
        <taxon>Arthropoda</taxon>
        <taxon>Chelicerata</taxon>
        <taxon>Arachnida</taxon>
        <taxon>Acari</taxon>
        <taxon>Acariformes</taxon>
        <taxon>Sarcoptiformes</taxon>
        <taxon>Astigmata</taxon>
        <taxon>Glycyphagoidea</taxon>
        <taxon>Echimyopodidae</taxon>
        <taxon>Blomia</taxon>
    </lineage>
</organism>
<name>A0A9Q0MJN7_BLOTA</name>
<dbReference type="InterPro" id="IPR001040">
    <property type="entry name" value="TIF_eIF_4E"/>
</dbReference>
<sequence>MDKIHSCGGDVMVIQSSEDENRLLDKPSQQPPSSSSSTRMSATSTKFVPGLPYHVFRSTNKICGFGPSPPNELTSISAASVGVPLPQTPKASSLQTSQQQQNKNRFPIRGQSLQPAGPPGRNYTKNMGPSSFHYGQHNRNNQPTNQTSRQETNEPIESIKILVNHNRKTTDSDHVLPEQHLLQDVWTFWYLRFEKNFSWEHSQLEIGTCSTVEQFWGIFDQLLPLTEAHHGCNYSLFKKGIRPIWEDPMNRHGGRFVFTITKEDRCYKEFADRMWLEFSMAVVGNILPNVSDQICGIIGGNRNNMIKIAVWTRDCEKLSQLKLIGQHFKTISQYTGMVPYEVHMDSQLQRPSITPTPNGKILFKV</sequence>
<gene>
    <name evidence="8" type="ORF">RDWZM_003520</name>
</gene>
<feature type="compositionally biased region" description="Low complexity" evidence="7">
    <location>
        <begin position="27"/>
        <end position="37"/>
    </location>
</feature>
<dbReference type="GO" id="GO:0003743">
    <property type="term" value="F:translation initiation factor activity"/>
    <property type="evidence" value="ECO:0007669"/>
    <property type="project" value="UniProtKB-KW"/>
</dbReference>
<comment type="caution">
    <text evidence="8">The sequence shown here is derived from an EMBL/GenBank/DDBJ whole genome shotgun (WGS) entry which is preliminary data.</text>
</comment>
<evidence type="ECO:0000256" key="5">
    <source>
        <dbReference type="ARBA" id="ARBA00022917"/>
    </source>
</evidence>
<feature type="region of interest" description="Disordered" evidence="7">
    <location>
        <begin position="1"/>
        <end position="45"/>
    </location>
</feature>
<keyword evidence="2 6" id="KW-0396">Initiation factor</keyword>
<dbReference type="SUPFAM" id="SSF55418">
    <property type="entry name" value="eIF4e-like"/>
    <property type="match status" value="1"/>
</dbReference>